<dbReference type="PANTHER" id="PTHR47331">
    <property type="entry name" value="PHD-TYPE DOMAIN-CONTAINING PROTEIN"/>
    <property type="match status" value="1"/>
</dbReference>
<dbReference type="SUPFAM" id="SSF53098">
    <property type="entry name" value="Ribonuclease H-like"/>
    <property type="match status" value="1"/>
</dbReference>
<keyword evidence="1" id="KW-0175">Coiled coil</keyword>
<feature type="domain" description="Integrase catalytic" evidence="2">
    <location>
        <begin position="1409"/>
        <end position="1604"/>
    </location>
</feature>
<dbReference type="SUPFAM" id="SSF56672">
    <property type="entry name" value="DNA/RNA polymerases"/>
    <property type="match status" value="1"/>
</dbReference>
<dbReference type="Proteomes" id="UP000054826">
    <property type="component" value="Unassembled WGS sequence"/>
</dbReference>
<dbReference type="EMBL" id="JYDV01000070">
    <property type="protein sequence ID" value="KRZ36622.1"/>
    <property type="molecule type" value="Genomic_DNA"/>
</dbReference>
<dbReference type="Pfam" id="PF03564">
    <property type="entry name" value="DUF1759"/>
    <property type="match status" value="1"/>
</dbReference>
<dbReference type="Pfam" id="PF17921">
    <property type="entry name" value="Integrase_H2C2"/>
    <property type="match status" value="1"/>
</dbReference>
<evidence type="ECO:0000313" key="4">
    <source>
        <dbReference type="Proteomes" id="UP000054826"/>
    </source>
</evidence>
<feature type="coiled-coil region" evidence="1">
    <location>
        <begin position="37"/>
        <end position="84"/>
    </location>
</feature>
<dbReference type="Pfam" id="PF00078">
    <property type="entry name" value="RVT_1"/>
    <property type="match status" value="1"/>
</dbReference>
<proteinExistence type="predicted"/>
<organism evidence="3 4">
    <name type="scientific">Trichinella pseudospiralis</name>
    <name type="common">Parasitic roundworm</name>
    <dbReference type="NCBI Taxonomy" id="6337"/>
    <lineage>
        <taxon>Eukaryota</taxon>
        <taxon>Metazoa</taxon>
        <taxon>Ecdysozoa</taxon>
        <taxon>Nematoda</taxon>
        <taxon>Enoplea</taxon>
        <taxon>Dorylaimia</taxon>
        <taxon>Trichinellida</taxon>
        <taxon>Trichinellidae</taxon>
        <taxon>Trichinella</taxon>
    </lineage>
</organism>
<dbReference type="GO" id="GO:0042575">
    <property type="term" value="C:DNA polymerase complex"/>
    <property type="evidence" value="ECO:0007669"/>
    <property type="project" value="UniProtKB-ARBA"/>
</dbReference>
<reference evidence="3 4" key="1">
    <citation type="submission" date="2015-01" db="EMBL/GenBank/DDBJ databases">
        <title>Evolution of Trichinella species and genotypes.</title>
        <authorList>
            <person name="Korhonen P.K."/>
            <person name="Edoardo P."/>
            <person name="Giuseppe L.R."/>
            <person name="Gasser R.B."/>
        </authorList>
    </citation>
    <scope>NUCLEOTIDE SEQUENCE [LARGE SCALE GENOMIC DNA]</scope>
    <source>
        <strain evidence="3">ISS176</strain>
    </source>
</reference>
<dbReference type="InterPro" id="IPR041588">
    <property type="entry name" value="Integrase_H2C2"/>
</dbReference>
<dbReference type="PANTHER" id="PTHR47331:SF1">
    <property type="entry name" value="GAG-LIKE PROTEIN"/>
    <property type="match status" value="1"/>
</dbReference>
<dbReference type="Gene3D" id="2.40.70.10">
    <property type="entry name" value="Acid Proteases"/>
    <property type="match status" value="1"/>
</dbReference>
<name>A0A0V1JNT0_TRIPS</name>
<dbReference type="InterPro" id="IPR043502">
    <property type="entry name" value="DNA/RNA_pol_sf"/>
</dbReference>
<dbReference type="GO" id="GO:0015074">
    <property type="term" value="P:DNA integration"/>
    <property type="evidence" value="ECO:0007669"/>
    <property type="project" value="InterPro"/>
</dbReference>
<gene>
    <name evidence="3" type="ORF">T4C_13360</name>
</gene>
<dbReference type="Pfam" id="PF05380">
    <property type="entry name" value="Peptidase_A17"/>
    <property type="match status" value="1"/>
</dbReference>
<dbReference type="Gene3D" id="3.10.10.10">
    <property type="entry name" value="HIV Type 1 Reverse Transcriptase, subunit A, domain 1"/>
    <property type="match status" value="1"/>
</dbReference>
<dbReference type="Pfam" id="PF05585">
    <property type="entry name" value="DUF1758"/>
    <property type="match status" value="1"/>
</dbReference>
<dbReference type="InterPro" id="IPR001584">
    <property type="entry name" value="Integrase_cat-core"/>
</dbReference>
<dbReference type="InterPro" id="IPR012337">
    <property type="entry name" value="RNaseH-like_sf"/>
</dbReference>
<dbReference type="InterPro" id="IPR043128">
    <property type="entry name" value="Rev_trsase/Diguanyl_cyclase"/>
</dbReference>
<dbReference type="Pfam" id="PF18701">
    <property type="entry name" value="DUF5641"/>
    <property type="match status" value="1"/>
</dbReference>
<dbReference type="InterPro" id="IPR005312">
    <property type="entry name" value="DUF1759"/>
</dbReference>
<dbReference type="InterPro" id="IPR040676">
    <property type="entry name" value="DUF5641"/>
</dbReference>
<evidence type="ECO:0000259" key="2">
    <source>
        <dbReference type="PROSITE" id="PS50994"/>
    </source>
</evidence>
<dbReference type="CDD" id="cd01644">
    <property type="entry name" value="RT_pepA17"/>
    <property type="match status" value="1"/>
</dbReference>
<sequence>MKTENLRKKQAGYKIRLLKWMQEIRQLCTDNASRSMVRNALKELEKQFDKVQLLQEELEEGLSLDDLEKEIDEFRTLEQEILEIRSIAEDFIEEMTDGKKAEIVKNGSDVNVSVRLPRHELPKFHGDVLEFTAFWEQFEDCIHMRRDISDSAKFSYLRSSLSGSALAAINGLSLTAANYPAAIAILKNRFGRKDVVIQNHIRKLLEVEPCVKTSAENLQVLHDELNLHVRALGALGKDLNSSRITAAEILMELFKLKLPIAIRKKWEEEIFTDETKGSDLDMFFSFLLKQVRIEQSVVKTQTLGQLRLTKAMKTTATAERVTTTSALKAKIEPRLNSCAVCNGEHTIFQCEQFLRATPDERWSLCSKRGLCYHCLYKGHLANRCSRRKPCGEAGCTLNHHRLLHQPGTKEMTPMRDQIAAEDHRIVEDGKTPDHAVLLAKSETRKNILLQTANAFIENEDGECQMVMCLLDTGCQQSLVRKKIANQLGLKGHFEHVKITRLGDSCGQHKRLQRVKFRLKDVRNNREGLSMEALCVPTICKLSANPNLKDWKYLQSFDLADQFPRPAAEIDVLIGMDFYHKFATNETIKSGENGPHAMESSLGWILSGPIATNADEGVVMFSEIETENDDETLQKFWRLDSMGIQEPSNEVHGTNSFLKDSIHYDGNRYVVELPWINNMKMLPDNFELAWTRLQQTERVMLKNPDVATAYRETLNDYLDNNIIEEIDKDKGKEGNIWYLPHRMVVRDDNSTTKFRIVFDGSAKYKGISLNEYLDAGPALQSDMVGVLLRFRLYSIAVQADIMKMFLQIGLKEKDRDVTRFLWKDPSKDKLHVYRFNRVCFGLTCSPFLAMAVIRHHAELKKEVHPEAAQIVENNIYVDDVLLSVENQEAARRMIKDLNNLMESGGFKLAKWASNDSSVLSDIAVDKRATTDNREILRTLGLHWNRERDEFTFVALITENEKNCTKRKLISDASKLYDPLGFLTPFVVRAKILFQKLWQAGIDWDEPLTTSIAEDWSKWKREAKNLWKIKIPRCLIPSPMEETDSTELHVYGDASKWAYGAVAYLKVISKDKTTVRFIMSKSRVAPLKTITLPRLELMAALIAAKLVSFIKNSLAIPIQRVICWTDSQIALSWIRSEAKNWKPFVKNRVELIQQLTEPKLWKYCPSENNPADLISRGTSVTKLKDSRLWWEGPPSLLNPESCEKTSDEYTQHPDALEERSLFSGISSISDDQYEYVIDPSRYQTFSKLARVTAWCLRFAKNCRHPSNQRQEELTIEELNKAELYWMKTVQNETFRDEKSLLIKGKLSENSRLIHLTPFIDEVGVMRVGGRLQQSNLLYQHKHPTILPNKHTITDLIIQGEHKHQWHAGVEQTLAALRKRFWILKGRSAVKRVLRRCVVCRKENARCLNQIMAPLPKNRLVETHAFDNVGIDFAGPLYVKEGRTISKIYICLFTCMTTRAIHLEPTSDMTTQSFLAAFRRFISRRGKPSVVQTDNFRTFKLADKYIQDLFRGDEKQKIARAMTEEKIEWRFSCEKAPWCGGYWERLVRSVKTALRKVLAKALVSREELVTILCEIEARINARPLTTISDDSNDLEPLTPFHFLTGRTLMELPDMNTRRLVGNKSTSTTMTLRRRWYYQRKILRHLWQRWRKEYLVNFNNRQKWKTQKLELNIGDIVLLCEDGQTRSNWPMGRILELYPSSDGMKRSALVKTAAGTLVRPIRKLQLIEPAAV</sequence>
<dbReference type="InterPro" id="IPR000477">
    <property type="entry name" value="RT_dom"/>
</dbReference>
<dbReference type="GO" id="GO:0003676">
    <property type="term" value="F:nucleic acid binding"/>
    <property type="evidence" value="ECO:0007669"/>
    <property type="project" value="InterPro"/>
</dbReference>
<dbReference type="InterPro" id="IPR008042">
    <property type="entry name" value="Retrotrans_Pao"/>
</dbReference>
<dbReference type="InterPro" id="IPR008737">
    <property type="entry name" value="DUF1758"/>
</dbReference>
<dbReference type="InterPro" id="IPR021109">
    <property type="entry name" value="Peptidase_aspartic_dom_sf"/>
</dbReference>
<dbReference type="Gene3D" id="3.30.420.10">
    <property type="entry name" value="Ribonuclease H-like superfamily/Ribonuclease H"/>
    <property type="match status" value="2"/>
</dbReference>
<comment type="caution">
    <text evidence="3">The sequence shown here is derived from an EMBL/GenBank/DDBJ whole genome shotgun (WGS) entry which is preliminary data.</text>
</comment>
<dbReference type="InterPro" id="IPR036397">
    <property type="entry name" value="RNaseH_sf"/>
</dbReference>
<protein>
    <recommendedName>
        <fullName evidence="2">Integrase catalytic domain-containing protein</fullName>
    </recommendedName>
</protein>
<dbReference type="PROSITE" id="PS50994">
    <property type="entry name" value="INTEGRASE"/>
    <property type="match status" value="1"/>
</dbReference>
<dbReference type="Gene3D" id="1.10.340.70">
    <property type="match status" value="1"/>
</dbReference>
<evidence type="ECO:0000256" key="1">
    <source>
        <dbReference type="SAM" id="Coils"/>
    </source>
</evidence>
<dbReference type="Gene3D" id="3.30.70.270">
    <property type="match status" value="1"/>
</dbReference>
<evidence type="ECO:0000313" key="3">
    <source>
        <dbReference type="EMBL" id="KRZ36622.1"/>
    </source>
</evidence>
<accession>A0A0V1JNT0</accession>